<dbReference type="HAMAP" id="MF_00063">
    <property type="entry name" value="CysH"/>
    <property type="match status" value="1"/>
</dbReference>
<dbReference type="AlphaFoldDB" id="A0A9P6HBQ7"/>
<evidence type="ECO:0000259" key="4">
    <source>
        <dbReference type="Pfam" id="PF01507"/>
    </source>
</evidence>
<dbReference type="PIRSF" id="PIRSF000857">
    <property type="entry name" value="PAPS_reductase"/>
    <property type="match status" value="1"/>
</dbReference>
<accession>A0A9P6HBQ7</accession>
<dbReference type="GO" id="GO:0019379">
    <property type="term" value="P:sulfate assimilation, phosphoadenylyl sulfate reduction by phosphoadenylyl-sulfate reductase (thioredoxin)"/>
    <property type="evidence" value="ECO:0007669"/>
    <property type="project" value="InterPro"/>
</dbReference>
<dbReference type="NCBIfam" id="NF002537">
    <property type="entry name" value="PRK02090.1"/>
    <property type="match status" value="1"/>
</dbReference>
<evidence type="ECO:0000256" key="1">
    <source>
        <dbReference type="ARBA" id="ARBA00009732"/>
    </source>
</evidence>
<keyword evidence="6" id="KW-1185">Reference proteome</keyword>
<sequence length="273" mass="30978">MTTPQFQKPIALPVSPEELERINEHLSGLAPEEILRWAVDHLPGLFQTTAFGLTGLVAIDMLSKITQKPPPLIFIDTLYHFPETYELVEEVKKKYGVLINVYKPEGCANVEEFEQRHGKELWKSDETAYDYYVKVEPARRAYAELGVKAVITGRRASQGAARAGLKPLEVDETGLVKLNPLFAWTFQPVEEYVQKNGVPKNKLLSQGYRSVGDWHSTAKSEEGDGGERGGRWVEKKEKTECGLHADYLTMRIEMKKREEERLQKEKESVSSQA</sequence>
<reference evidence="5" key="1">
    <citation type="journal article" date="2020" name="Nat. Commun.">
        <title>Large-scale genome sequencing of mycorrhizal fungi provides insights into the early evolution of symbiotic traits.</title>
        <authorList>
            <person name="Miyauchi S."/>
            <person name="Kiss E."/>
            <person name="Kuo A."/>
            <person name="Drula E."/>
            <person name="Kohler A."/>
            <person name="Sanchez-Garcia M."/>
            <person name="Morin E."/>
            <person name="Andreopoulos B."/>
            <person name="Barry K.W."/>
            <person name="Bonito G."/>
            <person name="Buee M."/>
            <person name="Carver A."/>
            <person name="Chen C."/>
            <person name="Cichocki N."/>
            <person name="Clum A."/>
            <person name="Culley D."/>
            <person name="Crous P.W."/>
            <person name="Fauchery L."/>
            <person name="Girlanda M."/>
            <person name="Hayes R.D."/>
            <person name="Keri Z."/>
            <person name="LaButti K."/>
            <person name="Lipzen A."/>
            <person name="Lombard V."/>
            <person name="Magnuson J."/>
            <person name="Maillard F."/>
            <person name="Murat C."/>
            <person name="Nolan M."/>
            <person name="Ohm R.A."/>
            <person name="Pangilinan J."/>
            <person name="Pereira M.F."/>
            <person name="Perotto S."/>
            <person name="Peter M."/>
            <person name="Pfister S."/>
            <person name="Riley R."/>
            <person name="Sitrit Y."/>
            <person name="Stielow J.B."/>
            <person name="Szollosi G."/>
            <person name="Zifcakova L."/>
            <person name="Stursova M."/>
            <person name="Spatafora J.W."/>
            <person name="Tedersoo L."/>
            <person name="Vaario L.M."/>
            <person name="Yamada A."/>
            <person name="Yan M."/>
            <person name="Wang P."/>
            <person name="Xu J."/>
            <person name="Bruns T."/>
            <person name="Baldrian P."/>
            <person name="Vilgalys R."/>
            <person name="Dunand C."/>
            <person name="Henrissat B."/>
            <person name="Grigoriev I.V."/>
            <person name="Hibbett D."/>
            <person name="Nagy L.G."/>
            <person name="Martin F.M."/>
        </authorList>
    </citation>
    <scope>NUCLEOTIDE SEQUENCE</scope>
    <source>
        <strain evidence="5">UH-Tt-Lm1</strain>
    </source>
</reference>
<evidence type="ECO:0000313" key="6">
    <source>
        <dbReference type="Proteomes" id="UP000736335"/>
    </source>
</evidence>
<protein>
    <submittedName>
        <fullName evidence="5">Phosphoadenylyl-sulfate reductase</fullName>
    </submittedName>
</protein>
<dbReference type="Proteomes" id="UP000736335">
    <property type="component" value="Unassembled WGS sequence"/>
</dbReference>
<dbReference type="Gene3D" id="3.40.50.620">
    <property type="entry name" value="HUPs"/>
    <property type="match status" value="1"/>
</dbReference>
<dbReference type="GO" id="GO:0005737">
    <property type="term" value="C:cytoplasm"/>
    <property type="evidence" value="ECO:0007669"/>
    <property type="project" value="TreeGrafter"/>
</dbReference>
<dbReference type="OrthoDB" id="7869097at2759"/>
<dbReference type="PANTHER" id="PTHR46509:SF1">
    <property type="entry name" value="PHOSPHOADENOSINE PHOSPHOSULFATE REDUCTASE"/>
    <property type="match status" value="1"/>
</dbReference>
<dbReference type="InterPro" id="IPR004511">
    <property type="entry name" value="PAPS/APS_Rdtase"/>
</dbReference>
<feature type="domain" description="Phosphoadenosine phosphosulphate reductase" evidence="4">
    <location>
        <begin position="45"/>
        <end position="218"/>
    </location>
</feature>
<evidence type="ECO:0000313" key="5">
    <source>
        <dbReference type="EMBL" id="KAF9782752.1"/>
    </source>
</evidence>
<dbReference type="InterPro" id="IPR011800">
    <property type="entry name" value="PAPS_reductase_CysH"/>
</dbReference>
<dbReference type="SUPFAM" id="SSF52402">
    <property type="entry name" value="Adenine nucleotide alpha hydrolases-like"/>
    <property type="match status" value="1"/>
</dbReference>
<dbReference type="InterPro" id="IPR014729">
    <property type="entry name" value="Rossmann-like_a/b/a_fold"/>
</dbReference>
<dbReference type="InterPro" id="IPR002500">
    <property type="entry name" value="PAPS_reduct_dom"/>
</dbReference>
<dbReference type="Pfam" id="PF01507">
    <property type="entry name" value="PAPS_reduct"/>
    <property type="match status" value="1"/>
</dbReference>
<name>A0A9P6HBQ7_9AGAM</name>
<dbReference type="NCBIfam" id="TIGR02057">
    <property type="entry name" value="PAPS_reductase"/>
    <property type="match status" value="1"/>
</dbReference>
<dbReference type="CDD" id="cd23945">
    <property type="entry name" value="PAPS_reductase"/>
    <property type="match status" value="1"/>
</dbReference>
<dbReference type="EMBL" id="WIUZ02000011">
    <property type="protein sequence ID" value="KAF9782752.1"/>
    <property type="molecule type" value="Genomic_DNA"/>
</dbReference>
<evidence type="ECO:0000256" key="3">
    <source>
        <dbReference type="ARBA" id="ARBA00024327"/>
    </source>
</evidence>
<dbReference type="NCBIfam" id="TIGR00434">
    <property type="entry name" value="cysH"/>
    <property type="match status" value="1"/>
</dbReference>
<keyword evidence="2" id="KW-0560">Oxidoreductase</keyword>
<gene>
    <name evidence="5" type="ORF">BJ322DRAFT_1072351</name>
</gene>
<comment type="pathway">
    <text evidence="3">Sulfur metabolism; hydrogen sulfide biosynthesis; sulfite from sulfate.</text>
</comment>
<organism evidence="5 6">
    <name type="scientific">Thelephora terrestris</name>
    <dbReference type="NCBI Taxonomy" id="56493"/>
    <lineage>
        <taxon>Eukaryota</taxon>
        <taxon>Fungi</taxon>
        <taxon>Dikarya</taxon>
        <taxon>Basidiomycota</taxon>
        <taxon>Agaricomycotina</taxon>
        <taxon>Agaricomycetes</taxon>
        <taxon>Thelephorales</taxon>
        <taxon>Thelephoraceae</taxon>
        <taxon>Thelephora</taxon>
    </lineage>
</organism>
<proteinExistence type="inferred from homology"/>
<evidence type="ECO:0000256" key="2">
    <source>
        <dbReference type="ARBA" id="ARBA00023002"/>
    </source>
</evidence>
<comment type="similarity">
    <text evidence="1">Belongs to the PAPS reductase family. CysH subfamily.</text>
</comment>
<dbReference type="PANTHER" id="PTHR46509">
    <property type="entry name" value="PHOSPHOADENOSINE PHOSPHOSULFATE REDUCTASE"/>
    <property type="match status" value="1"/>
</dbReference>
<reference evidence="5" key="2">
    <citation type="submission" date="2020-11" db="EMBL/GenBank/DDBJ databases">
        <authorList>
            <consortium name="DOE Joint Genome Institute"/>
            <person name="Kuo A."/>
            <person name="Miyauchi S."/>
            <person name="Kiss E."/>
            <person name="Drula E."/>
            <person name="Kohler A."/>
            <person name="Sanchez-Garcia M."/>
            <person name="Andreopoulos B."/>
            <person name="Barry K.W."/>
            <person name="Bonito G."/>
            <person name="Buee M."/>
            <person name="Carver A."/>
            <person name="Chen C."/>
            <person name="Cichocki N."/>
            <person name="Clum A."/>
            <person name="Culley D."/>
            <person name="Crous P.W."/>
            <person name="Fauchery L."/>
            <person name="Girlanda M."/>
            <person name="Hayes R."/>
            <person name="Keri Z."/>
            <person name="Labutti K."/>
            <person name="Lipzen A."/>
            <person name="Lombard V."/>
            <person name="Magnuson J."/>
            <person name="Maillard F."/>
            <person name="Morin E."/>
            <person name="Murat C."/>
            <person name="Nolan M."/>
            <person name="Ohm R."/>
            <person name="Pangilinan J."/>
            <person name="Pereira M."/>
            <person name="Perotto S."/>
            <person name="Peter M."/>
            <person name="Riley R."/>
            <person name="Sitrit Y."/>
            <person name="Stielow B."/>
            <person name="Szollosi G."/>
            <person name="Zifcakova L."/>
            <person name="Stursova M."/>
            <person name="Spatafora J.W."/>
            <person name="Tedersoo L."/>
            <person name="Vaario L.-M."/>
            <person name="Yamada A."/>
            <person name="Yan M."/>
            <person name="Wang P."/>
            <person name="Xu J."/>
            <person name="Bruns T."/>
            <person name="Baldrian P."/>
            <person name="Vilgalys R."/>
            <person name="Henrissat B."/>
            <person name="Grigoriev I.V."/>
            <person name="Hibbett D."/>
            <person name="Nagy L.G."/>
            <person name="Martin F.M."/>
        </authorList>
    </citation>
    <scope>NUCLEOTIDE SEQUENCE</scope>
    <source>
        <strain evidence="5">UH-Tt-Lm1</strain>
    </source>
</reference>
<dbReference type="GO" id="GO:0004604">
    <property type="term" value="F:phosphoadenylyl-sulfate reductase (thioredoxin) activity"/>
    <property type="evidence" value="ECO:0007669"/>
    <property type="project" value="InterPro"/>
</dbReference>
<comment type="caution">
    <text evidence="5">The sequence shown here is derived from an EMBL/GenBank/DDBJ whole genome shotgun (WGS) entry which is preliminary data.</text>
</comment>